<protein>
    <recommendedName>
        <fullName evidence="5">Carboxypeptidase Q</fullName>
    </recommendedName>
    <alternativeName>
        <fullName evidence="20">Plasma glutamate carboxypeptidase</fullName>
    </alternativeName>
</protein>
<keyword evidence="10 21" id="KW-0732">Signal</keyword>
<dbReference type="GO" id="GO:0070573">
    <property type="term" value="F:metallodipeptidase activity"/>
    <property type="evidence" value="ECO:0007669"/>
    <property type="project" value="InterPro"/>
</dbReference>
<keyword evidence="9" id="KW-0479">Metal-binding</keyword>
<evidence type="ECO:0000313" key="23">
    <source>
        <dbReference type="EMBL" id="ROH89042.1"/>
    </source>
</evidence>
<evidence type="ECO:0000256" key="3">
    <source>
        <dbReference type="ARBA" id="ARBA00004555"/>
    </source>
</evidence>
<keyword evidence="14" id="KW-0333">Golgi apparatus</keyword>
<reference evidence="23 24" key="1">
    <citation type="submission" date="2018-10" db="EMBL/GenBank/DDBJ databases">
        <authorList>
            <person name="Chen W.-M."/>
        </authorList>
    </citation>
    <scope>NUCLEOTIDE SEQUENCE [LARGE SCALE GENOMIC DNA]</scope>
    <source>
        <strain evidence="23 24">THS-13</strain>
    </source>
</reference>
<evidence type="ECO:0000256" key="1">
    <source>
        <dbReference type="ARBA" id="ARBA00004240"/>
    </source>
</evidence>
<evidence type="ECO:0000256" key="12">
    <source>
        <dbReference type="ARBA" id="ARBA00022824"/>
    </source>
</evidence>
<sequence length="476" mass="49260">MKPALLLLSALALGAAAAHADAPATPPLAEAQQALVEAALASDYAWRQTAALADGIGHRLSGSPGAAAAVQYVAAELRRLGLEARLEPVKVPHWQRGAEEAALVAWPGRPEGLEQRLALLTLGGSVATPAQGLVAPVLPVRDYAELERLGRAGVAGRIVLYTAAYDEALNQGGYAGNAYGGAVDYRVNGASRAAALGAVAALNRSAGWGDNRLPHTGSLRYAEGVAKIPAAALSSEDAMLIERLAAQGEVRLRLKLTPRTLPDADSYNVVADLKGRERPEEVVVISGHLDSWDVGTGAQDDASGVAVAMQAAQLMKRLGLVPRRTLRVIAWMNEENGLAGAKAYAAAHAAELGQHVAAIEMDMGAGHPMGFRAQVPPQAMPMLAPLAKLLAGIGAGVVQHSLDGVGADIGPLAKAGVPGFAPLVDGRDYFRIHHTEADTLDKINPRHLAENAAVLSALAYTLAEGEALPRLPASAP</sequence>
<dbReference type="PANTHER" id="PTHR12053">
    <property type="entry name" value="PROTEASE FAMILY M28 PLASMA GLUTAMATE CARBOXYPEPTIDASE-RELATED"/>
    <property type="match status" value="1"/>
</dbReference>
<dbReference type="GO" id="GO:0005764">
    <property type="term" value="C:lysosome"/>
    <property type="evidence" value="ECO:0007669"/>
    <property type="project" value="UniProtKB-SubCell"/>
</dbReference>
<keyword evidence="16" id="KW-0865">Zymogen</keyword>
<dbReference type="PANTHER" id="PTHR12053:SF3">
    <property type="entry name" value="CARBOXYPEPTIDASE Q"/>
    <property type="match status" value="1"/>
</dbReference>
<comment type="subcellular location">
    <subcellularLocation>
        <location evidence="1">Endoplasmic reticulum</location>
    </subcellularLocation>
    <subcellularLocation>
        <location evidence="3">Golgi apparatus</location>
    </subcellularLocation>
    <subcellularLocation>
        <location evidence="2">Lysosome</location>
    </subcellularLocation>
    <subcellularLocation>
        <location evidence="4">Secreted</location>
    </subcellularLocation>
</comment>
<keyword evidence="13" id="KW-0862">Zinc</keyword>
<accession>A0A3N0V8T7</accession>
<evidence type="ECO:0000256" key="9">
    <source>
        <dbReference type="ARBA" id="ARBA00022723"/>
    </source>
</evidence>
<dbReference type="Pfam" id="PF04389">
    <property type="entry name" value="Peptidase_M28"/>
    <property type="match status" value="1"/>
</dbReference>
<evidence type="ECO:0000256" key="18">
    <source>
        <dbReference type="ARBA" id="ARBA00023228"/>
    </source>
</evidence>
<evidence type="ECO:0000256" key="4">
    <source>
        <dbReference type="ARBA" id="ARBA00004613"/>
    </source>
</evidence>
<keyword evidence="15" id="KW-0482">Metalloprotease</keyword>
<evidence type="ECO:0000313" key="24">
    <source>
        <dbReference type="Proteomes" id="UP000282106"/>
    </source>
</evidence>
<keyword evidence="18" id="KW-0458">Lysosome</keyword>
<keyword evidence="12" id="KW-0256">Endoplasmic reticulum</keyword>
<evidence type="ECO:0000256" key="10">
    <source>
        <dbReference type="ARBA" id="ARBA00022729"/>
    </source>
</evidence>
<keyword evidence="11 23" id="KW-0378">Hydrolase</keyword>
<name>A0A3N0V8T7_9GAMM</name>
<dbReference type="Proteomes" id="UP000282106">
    <property type="component" value="Unassembled WGS sequence"/>
</dbReference>
<dbReference type="GO" id="GO:0006508">
    <property type="term" value="P:proteolysis"/>
    <property type="evidence" value="ECO:0007669"/>
    <property type="project" value="UniProtKB-KW"/>
</dbReference>
<comment type="caution">
    <text evidence="23">The sequence shown here is derived from an EMBL/GenBank/DDBJ whole genome shotgun (WGS) entry which is preliminary data.</text>
</comment>
<evidence type="ECO:0000256" key="8">
    <source>
        <dbReference type="ARBA" id="ARBA00022670"/>
    </source>
</evidence>
<dbReference type="InterPro" id="IPR007484">
    <property type="entry name" value="Peptidase_M28"/>
</dbReference>
<evidence type="ECO:0000256" key="16">
    <source>
        <dbReference type="ARBA" id="ARBA00023145"/>
    </source>
</evidence>
<evidence type="ECO:0000256" key="15">
    <source>
        <dbReference type="ARBA" id="ARBA00023049"/>
    </source>
</evidence>
<keyword evidence="17" id="KW-0325">Glycoprotein</keyword>
<dbReference type="InterPro" id="IPR039866">
    <property type="entry name" value="CPQ"/>
</dbReference>
<evidence type="ECO:0000256" key="14">
    <source>
        <dbReference type="ARBA" id="ARBA00023034"/>
    </source>
</evidence>
<keyword evidence="6" id="KW-0964">Secreted</keyword>
<feature type="domain" description="Peptidase M28" evidence="22">
    <location>
        <begin position="268"/>
        <end position="458"/>
    </location>
</feature>
<dbReference type="GO" id="GO:0046872">
    <property type="term" value="F:metal ion binding"/>
    <property type="evidence" value="ECO:0007669"/>
    <property type="project" value="UniProtKB-KW"/>
</dbReference>
<evidence type="ECO:0000256" key="2">
    <source>
        <dbReference type="ARBA" id="ARBA00004371"/>
    </source>
</evidence>
<keyword evidence="8" id="KW-0645">Protease</keyword>
<dbReference type="Gene3D" id="3.40.630.10">
    <property type="entry name" value="Zn peptidases"/>
    <property type="match status" value="1"/>
</dbReference>
<dbReference type="SUPFAM" id="SSF53187">
    <property type="entry name" value="Zn-dependent exopeptidases"/>
    <property type="match status" value="1"/>
</dbReference>
<gene>
    <name evidence="23" type="ORF">ED208_11560</name>
</gene>
<evidence type="ECO:0000256" key="13">
    <source>
        <dbReference type="ARBA" id="ARBA00022833"/>
    </source>
</evidence>
<dbReference type="EMBL" id="RJVO01000005">
    <property type="protein sequence ID" value="ROH89042.1"/>
    <property type="molecule type" value="Genomic_DNA"/>
</dbReference>
<evidence type="ECO:0000256" key="6">
    <source>
        <dbReference type="ARBA" id="ARBA00022525"/>
    </source>
</evidence>
<evidence type="ECO:0000256" key="11">
    <source>
        <dbReference type="ARBA" id="ARBA00022801"/>
    </source>
</evidence>
<keyword evidence="24" id="KW-1185">Reference proteome</keyword>
<comment type="subunit">
    <text evidence="19">Homodimer. The monomeric form is inactive while the homodimer is active.</text>
</comment>
<feature type="chain" id="PRO_5018077216" description="Carboxypeptidase Q" evidence="21">
    <location>
        <begin position="21"/>
        <end position="476"/>
    </location>
</feature>
<dbReference type="InParanoid" id="A0A3N0V8T7"/>
<evidence type="ECO:0000256" key="7">
    <source>
        <dbReference type="ARBA" id="ARBA00022645"/>
    </source>
</evidence>
<evidence type="ECO:0000256" key="20">
    <source>
        <dbReference type="ARBA" id="ARBA00033328"/>
    </source>
</evidence>
<feature type="signal peptide" evidence="21">
    <location>
        <begin position="1"/>
        <end position="20"/>
    </location>
</feature>
<dbReference type="RefSeq" id="WP_123212064.1">
    <property type="nucleotide sequence ID" value="NZ_RJVO01000005.1"/>
</dbReference>
<evidence type="ECO:0000256" key="17">
    <source>
        <dbReference type="ARBA" id="ARBA00023180"/>
    </source>
</evidence>
<evidence type="ECO:0000256" key="5">
    <source>
        <dbReference type="ARBA" id="ARBA00014116"/>
    </source>
</evidence>
<dbReference type="Gene3D" id="3.50.30.30">
    <property type="match status" value="1"/>
</dbReference>
<evidence type="ECO:0000259" key="22">
    <source>
        <dbReference type="Pfam" id="PF04389"/>
    </source>
</evidence>
<dbReference type="AlphaFoldDB" id="A0A3N0V8T7"/>
<proteinExistence type="predicted"/>
<evidence type="ECO:0000256" key="21">
    <source>
        <dbReference type="SAM" id="SignalP"/>
    </source>
</evidence>
<evidence type="ECO:0000256" key="19">
    <source>
        <dbReference type="ARBA" id="ARBA00025833"/>
    </source>
</evidence>
<dbReference type="GO" id="GO:0005576">
    <property type="term" value="C:extracellular region"/>
    <property type="evidence" value="ECO:0007669"/>
    <property type="project" value="UniProtKB-SubCell"/>
</dbReference>
<dbReference type="GO" id="GO:0004180">
    <property type="term" value="F:carboxypeptidase activity"/>
    <property type="evidence" value="ECO:0007669"/>
    <property type="project" value="UniProtKB-KW"/>
</dbReference>
<keyword evidence="7" id="KW-0121">Carboxypeptidase</keyword>
<organism evidence="23 24">
    <name type="scientific">Stagnimonas aquatica</name>
    <dbReference type="NCBI Taxonomy" id="2689987"/>
    <lineage>
        <taxon>Bacteria</taxon>
        <taxon>Pseudomonadati</taxon>
        <taxon>Pseudomonadota</taxon>
        <taxon>Gammaproteobacteria</taxon>
        <taxon>Nevskiales</taxon>
        <taxon>Nevskiaceae</taxon>
        <taxon>Stagnimonas</taxon>
    </lineage>
</organism>